<feature type="compositionally biased region" description="Polar residues" evidence="9">
    <location>
        <begin position="1089"/>
        <end position="1099"/>
    </location>
</feature>
<dbReference type="FunFam" id="4.10.1240.50:FF:000004">
    <property type="entry name" value="arginine-glutamic acid dipeptide repeats protein-like"/>
    <property type="match status" value="1"/>
</dbReference>
<dbReference type="GO" id="GO:0043565">
    <property type="term" value="F:sequence-specific DNA binding"/>
    <property type="evidence" value="ECO:0007669"/>
    <property type="project" value="InterPro"/>
</dbReference>
<feature type="compositionally biased region" description="Polar residues" evidence="9">
    <location>
        <begin position="338"/>
        <end position="354"/>
    </location>
</feature>
<dbReference type="InterPro" id="IPR000949">
    <property type="entry name" value="ELM2_dom"/>
</dbReference>
<dbReference type="FunFam" id="1.10.10.60:FF:000052">
    <property type="entry name" value="Arginine-glutamic acid dipeptide (RE) repeats"/>
    <property type="match status" value="1"/>
</dbReference>
<sequence length="1600" mass="175757">MVSTQGEIRVGPSHQARLPEFRANAGSGDADPELSKEREELRWAPAMTLDCDLLMYLRAARSMAAFAGMCDGGSADDGCIAASRDDTTLNALDVLHDSGYDPGKALQALVKCPVPKGIEKKWCEEETKRFVKGLRQFGKNFFRIKKDLLPHKDTPELVEFYYLWKKTPGANNNRPHRRRRQGSLRRIRNTRNSPRSGTGTKEEPPAVGGSRPSPNPNEKGEGSSGSEEDNSEDDSDSRDNASLRCQHCFSTNSRDYQHSGPKDRTLLCAECRAHFKKYGELPPLANNHNNNNNGTNSNSNSNSSGRETPYLFRPVQSDSPDGSPGRMRTRNKTKETPSKSNGTARPKRSGTNTPDELDKKGAKSPSASSTCSNSPSDKTNKKKGKGDTPTKNRKRNAENSEVEEDVSIFKRKRERADSPCESLTTDSGSVADDAEPGTEDTGDTTQQNLQNPQLVTMPEEEIKKEPPNDEGFNLSMMLDLPERRTPSPTVPDPQPVISVKEEPVKEEFPSSPCPYVSTKEDEKSSSESLPESDFKPKTEEFLSTVQQTTKSLEPGSGPLPKAFEDIPSPGKLSVKKEGLFENTENVMIPVLPVTMETIVPKEEPPATGTTTTATQSSDSFVSSNSSSTTSNSSTSLPLPPPTSTIKVEPGLNEESQCSQTERSSESTNENPSNSADPPSQSPIQLTSYPPNVSTPPAPPVTESGKQSPLAQSILVPAYPSIDHDKSSSLNLPSVPTQHNPFAQFYHPHFHPHSRMNEKIPSSPPYPIIQNEPQNLKIKQEVIAPDQIPPTTDPLQSLKEVKVPGYSGTSISQPLLPTTSSSSMTSHSEPSRSDSNPPNSPFLGPSIENIKKEPEFIQNRPNTPMKSPVSRITESSSSPAPVSRSQGSPFPPPPPPPTTVSTLIAPSPTHPTPTSIPQPVMHPSQQPSPLSRVSPHLPHPHAFVPAMHHHHPLMHHSLLAAAAAHAAAVHHNPYHPHHPYYPYPFPYGPYPIPQPIPPPSRDGKPLESATMMTSHSVTSRSIREVETRDESLNHHTTQEITQTHHQHTTSSTLLHHGEKSSNQGQGLTISHSTTSSSSSSVQHKINSSKRNGSPSLQPTPQQVSAHVSATVSQTTSASLSTNHGQGHHSHHHQHSHHHHHHQNASGERLSPSSLIIPGGANLGRSSSSGSDRKAHTSLFGSSSLHHPLALAPQNSLEALRAHAQAAAIQSSLPSSHGTPPGYAGSSDLLKSEPITVSSDEAGGNGDDEEVPSPPHHVPRGPSPEPKIEDTECHRSQSAIFLRHWNRGDYNSCCRTDLTFKPVPESKLARKREERLRKQAEKEREEREKVQARKIATPEKPETSKPPSRGSLEPLSSPYDRFNPRTNYPDSPSLRQLSEYARPHGGFSPVTLQRSAALGLPPQCIDPMLHYQMYASAGARERLELEQFEREKREREIRELRERELNDRLKEELMKSTSASRLPNSLDSHWIDMHRRWAGPGGPLHQFGLYPSPGAPGQPPPLSHLERDRLERLGTTGAYPRPSLLPPREALGLHHPSDLLSRPYADQLAHQAAAHEHLQRQMLMERERYPHPFAAQHEEFLRQRERELKVRALEDAARGARP</sequence>
<feature type="compositionally biased region" description="Pro residues" evidence="9">
    <location>
        <begin position="1250"/>
        <end position="1263"/>
    </location>
</feature>
<keyword evidence="4" id="KW-0832">Ubl conjugation</keyword>
<feature type="compositionally biased region" description="Acidic residues" evidence="9">
    <location>
        <begin position="226"/>
        <end position="236"/>
    </location>
</feature>
<evidence type="ECO:0008006" key="14">
    <source>
        <dbReference type="Google" id="ProtNLM"/>
    </source>
</evidence>
<reference evidence="12" key="1">
    <citation type="submission" date="2022-01" db="EMBL/GenBank/DDBJ databases">
        <authorList>
            <person name="King R."/>
        </authorList>
    </citation>
    <scope>NUCLEOTIDE SEQUENCE</scope>
</reference>
<dbReference type="InterPro" id="IPR009057">
    <property type="entry name" value="Homeodomain-like_sf"/>
</dbReference>
<dbReference type="PROSITE" id="PS51293">
    <property type="entry name" value="SANT"/>
    <property type="match status" value="1"/>
</dbReference>
<feature type="compositionally biased region" description="Pro residues" evidence="9">
    <location>
        <begin position="888"/>
        <end position="897"/>
    </location>
</feature>
<keyword evidence="2" id="KW-1017">Isopeptide bond</keyword>
<feature type="compositionally biased region" description="Polar residues" evidence="9">
    <location>
        <begin position="675"/>
        <end position="688"/>
    </location>
</feature>
<name>A0A9P0MUP9_NEZVI</name>
<feature type="compositionally biased region" description="Low complexity" evidence="9">
    <location>
        <begin position="1068"/>
        <end position="1088"/>
    </location>
</feature>
<dbReference type="SMART" id="SM01189">
    <property type="entry name" value="ELM2"/>
    <property type="match status" value="1"/>
</dbReference>
<evidence type="ECO:0000313" key="12">
    <source>
        <dbReference type="EMBL" id="CAH1405145.1"/>
    </source>
</evidence>
<dbReference type="SMART" id="SM00717">
    <property type="entry name" value="SANT"/>
    <property type="match status" value="1"/>
</dbReference>
<feature type="domain" description="ELM2" evidence="10">
    <location>
        <begin position="6"/>
        <end position="113"/>
    </location>
</feature>
<keyword evidence="13" id="KW-1185">Reference proteome</keyword>
<feature type="compositionally biased region" description="Low complexity" evidence="9">
    <location>
        <begin position="364"/>
        <end position="377"/>
    </location>
</feature>
<keyword evidence="8" id="KW-0539">Nucleus</keyword>
<evidence type="ECO:0000256" key="7">
    <source>
        <dbReference type="ARBA" id="ARBA00023163"/>
    </source>
</evidence>
<feature type="region of interest" description="Disordered" evidence="9">
    <location>
        <begin position="168"/>
        <end position="240"/>
    </location>
</feature>
<keyword evidence="7" id="KW-0804">Transcription</keyword>
<protein>
    <recommendedName>
        <fullName evidence="14">Arginine-glutamic acid dipeptide repeats protein</fullName>
    </recommendedName>
</protein>
<feature type="compositionally biased region" description="Low complexity" evidence="9">
    <location>
        <begin position="1100"/>
        <end position="1117"/>
    </location>
</feature>
<dbReference type="PANTHER" id="PTHR13859">
    <property type="entry name" value="ATROPHIN-RELATED"/>
    <property type="match status" value="1"/>
</dbReference>
<dbReference type="Proteomes" id="UP001152798">
    <property type="component" value="Chromosome 6"/>
</dbReference>
<feature type="region of interest" description="Disordered" evidence="9">
    <location>
        <begin position="1234"/>
        <end position="1272"/>
    </location>
</feature>
<dbReference type="GO" id="GO:0005634">
    <property type="term" value="C:nucleus"/>
    <property type="evidence" value="ECO:0007669"/>
    <property type="project" value="UniProtKB-SubCell"/>
</dbReference>
<comment type="subcellular location">
    <subcellularLocation>
        <location evidence="1">Nucleus</location>
    </subcellularLocation>
</comment>
<feature type="compositionally biased region" description="Low complexity" evidence="9">
    <location>
        <begin position="874"/>
        <end position="887"/>
    </location>
</feature>
<dbReference type="SMART" id="SM00401">
    <property type="entry name" value="ZnF_GATA"/>
    <property type="match status" value="1"/>
</dbReference>
<dbReference type="InterPro" id="IPR001005">
    <property type="entry name" value="SANT/Myb"/>
</dbReference>
<evidence type="ECO:0000256" key="5">
    <source>
        <dbReference type="ARBA" id="ARBA00022990"/>
    </source>
</evidence>
<keyword evidence="5" id="KW-0007">Acetylation</keyword>
<feature type="region of interest" description="Disordered" evidence="9">
    <location>
        <begin position="597"/>
        <end position="712"/>
    </location>
</feature>
<dbReference type="Gene3D" id="4.10.1240.50">
    <property type="match status" value="1"/>
</dbReference>
<feature type="compositionally biased region" description="Basic and acidic residues" evidence="9">
    <location>
        <begin position="499"/>
        <end position="508"/>
    </location>
</feature>
<dbReference type="Pfam" id="PF03154">
    <property type="entry name" value="Atrophin-1"/>
    <property type="match status" value="2"/>
</dbReference>
<evidence type="ECO:0000256" key="1">
    <source>
        <dbReference type="ARBA" id="ARBA00004123"/>
    </source>
</evidence>
<feature type="compositionally biased region" description="Basic and acidic residues" evidence="9">
    <location>
        <begin position="1307"/>
        <end position="1341"/>
    </location>
</feature>
<dbReference type="InterPro" id="IPR002951">
    <property type="entry name" value="Atrophin-like"/>
</dbReference>
<feature type="compositionally biased region" description="Polar residues" evidence="9">
    <location>
        <begin position="190"/>
        <end position="199"/>
    </location>
</feature>
<evidence type="ECO:0000259" key="11">
    <source>
        <dbReference type="PROSITE" id="PS51293"/>
    </source>
</evidence>
<dbReference type="Pfam" id="PF01448">
    <property type="entry name" value="ELM2"/>
    <property type="match status" value="1"/>
</dbReference>
<dbReference type="CDD" id="cd11661">
    <property type="entry name" value="SANT_MTA3_like"/>
    <property type="match status" value="1"/>
</dbReference>
<feature type="compositionally biased region" description="Low complexity" evidence="9">
    <location>
        <begin position="286"/>
        <end position="304"/>
    </location>
</feature>
<organism evidence="12 13">
    <name type="scientific">Nezara viridula</name>
    <name type="common">Southern green stink bug</name>
    <name type="synonym">Cimex viridulus</name>
    <dbReference type="NCBI Taxonomy" id="85310"/>
    <lineage>
        <taxon>Eukaryota</taxon>
        <taxon>Metazoa</taxon>
        <taxon>Ecdysozoa</taxon>
        <taxon>Arthropoda</taxon>
        <taxon>Hexapoda</taxon>
        <taxon>Insecta</taxon>
        <taxon>Pterygota</taxon>
        <taxon>Neoptera</taxon>
        <taxon>Paraneoptera</taxon>
        <taxon>Hemiptera</taxon>
        <taxon>Heteroptera</taxon>
        <taxon>Panheteroptera</taxon>
        <taxon>Pentatomomorpha</taxon>
        <taxon>Pentatomoidea</taxon>
        <taxon>Pentatomidae</taxon>
        <taxon>Pentatominae</taxon>
        <taxon>Nezara</taxon>
    </lineage>
</organism>
<feature type="compositionally biased region" description="Low complexity" evidence="9">
    <location>
        <begin position="808"/>
        <end position="836"/>
    </location>
</feature>
<feature type="compositionally biased region" description="Polar residues" evidence="9">
    <location>
        <begin position="1362"/>
        <end position="1374"/>
    </location>
</feature>
<accession>A0A9P0MUP9</accession>
<feature type="compositionally biased region" description="Basic and acidic residues" evidence="9">
    <location>
        <begin position="385"/>
        <end position="398"/>
    </location>
</feature>
<feature type="compositionally biased region" description="Polar residues" evidence="9">
    <location>
        <begin position="858"/>
        <end position="873"/>
    </location>
</feature>
<feature type="region of interest" description="Disordered" evidence="9">
    <location>
        <begin position="742"/>
        <end position="943"/>
    </location>
</feature>
<feature type="compositionally biased region" description="Basic residues" evidence="9">
    <location>
        <begin position="1124"/>
        <end position="1141"/>
    </location>
</feature>
<dbReference type="Gene3D" id="1.10.10.60">
    <property type="entry name" value="Homeodomain-like"/>
    <property type="match status" value="1"/>
</dbReference>
<feature type="region of interest" description="Disordered" evidence="9">
    <location>
        <begin position="1"/>
        <end position="35"/>
    </location>
</feature>
<feature type="domain" description="SANT" evidence="11">
    <location>
        <begin position="117"/>
        <end position="169"/>
    </location>
</feature>
<evidence type="ECO:0000256" key="2">
    <source>
        <dbReference type="ARBA" id="ARBA00022499"/>
    </source>
</evidence>
<evidence type="ECO:0000256" key="8">
    <source>
        <dbReference type="ARBA" id="ARBA00023242"/>
    </source>
</evidence>
<feature type="compositionally biased region" description="Polar residues" evidence="9">
    <location>
        <begin position="1009"/>
        <end position="1019"/>
    </location>
</feature>
<proteinExistence type="predicted"/>
<feature type="region of interest" description="Disordered" evidence="9">
    <location>
        <begin position="1209"/>
        <end position="1228"/>
    </location>
</feature>
<evidence type="ECO:0000259" key="10">
    <source>
        <dbReference type="PROSITE" id="PS51156"/>
    </source>
</evidence>
<feature type="compositionally biased region" description="Low complexity" evidence="9">
    <location>
        <begin position="622"/>
        <end position="636"/>
    </location>
</feature>
<dbReference type="InterPro" id="IPR017884">
    <property type="entry name" value="SANT_dom"/>
</dbReference>
<feature type="compositionally biased region" description="Acidic residues" evidence="9">
    <location>
        <begin position="432"/>
        <end position="442"/>
    </location>
</feature>
<feature type="compositionally biased region" description="Basic residues" evidence="9">
    <location>
        <begin position="174"/>
        <end position="189"/>
    </location>
</feature>
<evidence type="ECO:0000256" key="9">
    <source>
        <dbReference type="SAM" id="MobiDB-lite"/>
    </source>
</evidence>
<dbReference type="GO" id="GO:0003714">
    <property type="term" value="F:transcription corepressor activity"/>
    <property type="evidence" value="ECO:0007669"/>
    <property type="project" value="TreeGrafter"/>
</dbReference>
<feature type="compositionally biased region" description="Basic and acidic residues" evidence="9">
    <location>
        <begin position="1020"/>
        <end position="1036"/>
    </location>
</feature>
<feature type="compositionally biased region" description="Low complexity" evidence="9">
    <location>
        <begin position="658"/>
        <end position="674"/>
    </location>
</feature>
<feature type="compositionally biased region" description="Low complexity" evidence="9">
    <location>
        <begin position="1037"/>
        <end position="1053"/>
    </location>
</feature>
<evidence type="ECO:0000256" key="4">
    <source>
        <dbReference type="ARBA" id="ARBA00022843"/>
    </source>
</evidence>
<feature type="region of interest" description="Disordered" evidence="9">
    <location>
        <begin position="1512"/>
        <end position="1536"/>
    </location>
</feature>
<feature type="region of interest" description="Disordered" evidence="9">
    <location>
        <begin position="1307"/>
        <end position="1384"/>
    </location>
</feature>
<feature type="compositionally biased region" description="Polar residues" evidence="9">
    <location>
        <begin position="443"/>
        <end position="454"/>
    </location>
</feature>
<evidence type="ECO:0000256" key="6">
    <source>
        <dbReference type="ARBA" id="ARBA00023015"/>
    </source>
</evidence>
<keyword evidence="3" id="KW-0597">Phosphoprotein</keyword>
<dbReference type="PANTHER" id="PTHR13859:SF11">
    <property type="entry name" value="GRUNGE, ISOFORM J"/>
    <property type="match status" value="1"/>
</dbReference>
<feature type="compositionally biased region" description="Polar residues" evidence="9">
    <location>
        <begin position="541"/>
        <end position="551"/>
    </location>
</feature>
<dbReference type="EMBL" id="OV725082">
    <property type="protein sequence ID" value="CAH1405145.1"/>
    <property type="molecule type" value="Genomic_DNA"/>
</dbReference>
<feature type="region of interest" description="Disordered" evidence="9">
    <location>
        <begin position="993"/>
        <end position="1178"/>
    </location>
</feature>
<evidence type="ECO:0000256" key="3">
    <source>
        <dbReference type="ARBA" id="ARBA00022553"/>
    </source>
</evidence>
<keyword evidence="6" id="KW-0805">Transcription regulation</keyword>
<dbReference type="PROSITE" id="PS51156">
    <property type="entry name" value="ELM2"/>
    <property type="match status" value="1"/>
</dbReference>
<dbReference type="SUPFAM" id="SSF46689">
    <property type="entry name" value="Homeodomain-like"/>
    <property type="match status" value="1"/>
</dbReference>
<evidence type="ECO:0000313" key="13">
    <source>
        <dbReference type="Proteomes" id="UP001152798"/>
    </source>
</evidence>
<dbReference type="InterPro" id="IPR000679">
    <property type="entry name" value="Znf_GATA"/>
</dbReference>
<gene>
    <name evidence="12" type="ORF">NEZAVI_LOCUS13417</name>
</gene>
<feature type="region of interest" description="Disordered" evidence="9">
    <location>
        <begin position="280"/>
        <end position="572"/>
    </location>
</feature>